<keyword evidence="1" id="KW-0812">Transmembrane</keyword>
<dbReference type="OrthoDB" id="2587356at2759"/>
<evidence type="ECO:0000256" key="1">
    <source>
        <dbReference type="SAM" id="Phobius"/>
    </source>
</evidence>
<protein>
    <submittedName>
        <fullName evidence="2">Uncharacterized protein</fullName>
    </submittedName>
</protein>
<accession>A0A9P9EXN9</accession>
<proteinExistence type="predicted"/>
<keyword evidence="1" id="KW-0472">Membrane</keyword>
<name>A0A9P9EXN9_9HYPO</name>
<feature type="transmembrane region" description="Helical" evidence="1">
    <location>
        <begin position="38"/>
        <end position="58"/>
    </location>
</feature>
<evidence type="ECO:0000313" key="3">
    <source>
        <dbReference type="Proteomes" id="UP000717696"/>
    </source>
</evidence>
<evidence type="ECO:0000313" key="2">
    <source>
        <dbReference type="EMBL" id="KAH7146872.1"/>
    </source>
</evidence>
<gene>
    <name evidence="2" type="ORF">B0J13DRAFT_524604</name>
</gene>
<sequence length="124" mass="12847">MKPCVATSCTTPFGCLVLVVSGVQLCTPHHPIATASEVVAISRAVAAAVFIAIFAAAFSSWLNVDFPKDISAAVLKASLPTITLPAFVEAMLNNDTAALTTAARITPKVIALSVAAMKKVLRTH</sequence>
<dbReference type="AlphaFoldDB" id="A0A9P9EXN9"/>
<comment type="caution">
    <text evidence="2">The sequence shown here is derived from an EMBL/GenBank/DDBJ whole genome shotgun (WGS) entry which is preliminary data.</text>
</comment>
<dbReference type="EMBL" id="JAGMUU010000008">
    <property type="protein sequence ID" value="KAH7146872.1"/>
    <property type="molecule type" value="Genomic_DNA"/>
</dbReference>
<keyword evidence="1" id="KW-1133">Transmembrane helix</keyword>
<organism evidence="2 3">
    <name type="scientific">Dactylonectria estremocensis</name>
    <dbReference type="NCBI Taxonomy" id="1079267"/>
    <lineage>
        <taxon>Eukaryota</taxon>
        <taxon>Fungi</taxon>
        <taxon>Dikarya</taxon>
        <taxon>Ascomycota</taxon>
        <taxon>Pezizomycotina</taxon>
        <taxon>Sordariomycetes</taxon>
        <taxon>Hypocreomycetidae</taxon>
        <taxon>Hypocreales</taxon>
        <taxon>Nectriaceae</taxon>
        <taxon>Dactylonectria</taxon>
    </lineage>
</organism>
<reference evidence="2" key="1">
    <citation type="journal article" date="2021" name="Nat. Commun.">
        <title>Genetic determinants of endophytism in the Arabidopsis root mycobiome.</title>
        <authorList>
            <person name="Mesny F."/>
            <person name="Miyauchi S."/>
            <person name="Thiergart T."/>
            <person name="Pickel B."/>
            <person name="Atanasova L."/>
            <person name="Karlsson M."/>
            <person name="Huettel B."/>
            <person name="Barry K.W."/>
            <person name="Haridas S."/>
            <person name="Chen C."/>
            <person name="Bauer D."/>
            <person name="Andreopoulos W."/>
            <person name="Pangilinan J."/>
            <person name="LaButti K."/>
            <person name="Riley R."/>
            <person name="Lipzen A."/>
            <person name="Clum A."/>
            <person name="Drula E."/>
            <person name="Henrissat B."/>
            <person name="Kohler A."/>
            <person name="Grigoriev I.V."/>
            <person name="Martin F.M."/>
            <person name="Hacquard S."/>
        </authorList>
    </citation>
    <scope>NUCLEOTIDE SEQUENCE</scope>
    <source>
        <strain evidence="2">MPI-CAGE-AT-0021</strain>
    </source>
</reference>
<dbReference type="Proteomes" id="UP000717696">
    <property type="component" value="Unassembled WGS sequence"/>
</dbReference>
<keyword evidence="3" id="KW-1185">Reference proteome</keyword>